<dbReference type="InterPro" id="IPR002826">
    <property type="entry name" value="MptE-like"/>
</dbReference>
<dbReference type="Pfam" id="PF01973">
    <property type="entry name" value="MptE-like"/>
    <property type="match status" value="1"/>
</dbReference>
<feature type="domain" description="6-hydroxymethylpterin diphosphokinase MptE-like" evidence="2">
    <location>
        <begin position="35"/>
        <end position="191"/>
    </location>
</feature>
<dbReference type="PANTHER" id="PTHR39648">
    <property type="entry name" value="6-HYDROXYMETHYL-7,8-DIHYDROPTERIN PYROPHOSPHOKINASE"/>
    <property type="match status" value="1"/>
</dbReference>
<reference evidence="3 4" key="1">
    <citation type="journal article" date="2016" name="Sci. Rep.">
        <title>Metabolic traits of an uncultured archaeal lineage -MSBL1- from brine pools of the Red Sea.</title>
        <authorList>
            <person name="Mwirichia R."/>
            <person name="Alam I."/>
            <person name="Rashid M."/>
            <person name="Vinu M."/>
            <person name="Ba-Alawi W."/>
            <person name="Anthony Kamau A."/>
            <person name="Kamanda Ngugi D."/>
            <person name="Goker M."/>
            <person name="Klenk H.P."/>
            <person name="Bajic V."/>
            <person name="Stingl U."/>
        </authorList>
    </citation>
    <scope>NUCLEOTIDE SEQUENCE [LARGE SCALE GENOMIC DNA]</scope>
    <source>
        <strain evidence="3">SCGC-AAA259D18</strain>
    </source>
</reference>
<dbReference type="Proteomes" id="UP000070195">
    <property type="component" value="Unassembled WGS sequence"/>
</dbReference>
<dbReference type="InterPro" id="IPR027510">
    <property type="entry name" value="HMPDK_MptE"/>
</dbReference>
<dbReference type="EC" id="2.7.6.3" evidence="1"/>
<dbReference type="GO" id="GO:0005524">
    <property type="term" value="F:ATP binding"/>
    <property type="evidence" value="ECO:0007669"/>
    <property type="project" value="UniProtKB-UniRule"/>
</dbReference>
<dbReference type="PANTHER" id="PTHR39648:SF1">
    <property type="entry name" value="6-HYDROXYMETHYL-7,8-DIHYDROPTERIN PYROPHOSPHOKINASE"/>
    <property type="match status" value="1"/>
</dbReference>
<proteinExistence type="inferred from homology"/>
<dbReference type="GO" id="GO:0003848">
    <property type="term" value="F:2-amino-4-hydroxy-6-hydroxymethyldihydropteridine diphosphokinase activity"/>
    <property type="evidence" value="ECO:0007669"/>
    <property type="project" value="UniProtKB-UniRule"/>
</dbReference>
<keyword evidence="1" id="KW-0067">ATP-binding</keyword>
<dbReference type="GO" id="GO:0000287">
    <property type="term" value="F:magnesium ion binding"/>
    <property type="evidence" value="ECO:0007669"/>
    <property type="project" value="UniProtKB-UniRule"/>
</dbReference>
<comment type="similarity">
    <text evidence="1">Belongs to the archaeal 6-HMPDK family.</text>
</comment>
<keyword evidence="1" id="KW-0460">Magnesium</keyword>
<evidence type="ECO:0000313" key="4">
    <source>
        <dbReference type="Proteomes" id="UP000070195"/>
    </source>
</evidence>
<keyword evidence="1" id="KW-0418">Kinase</keyword>
<evidence type="ECO:0000259" key="2">
    <source>
        <dbReference type="Pfam" id="PF01973"/>
    </source>
</evidence>
<dbReference type="PATRIC" id="fig|1698262.3.peg.215"/>
<dbReference type="EMBL" id="LHXM01000022">
    <property type="protein sequence ID" value="KXA91482.1"/>
    <property type="molecule type" value="Genomic_DNA"/>
</dbReference>
<keyword evidence="4" id="KW-1185">Reference proteome</keyword>
<organism evidence="3 4">
    <name type="scientific">candidate division MSBL1 archaeon SCGC-AAA259D18</name>
    <dbReference type="NCBI Taxonomy" id="1698262"/>
    <lineage>
        <taxon>Archaea</taxon>
        <taxon>Methanobacteriati</taxon>
        <taxon>Methanobacteriota</taxon>
        <taxon>candidate division MSBL1</taxon>
    </lineage>
</organism>
<evidence type="ECO:0000256" key="1">
    <source>
        <dbReference type="HAMAP-Rule" id="MF_02131"/>
    </source>
</evidence>
<dbReference type="HAMAP" id="MF_02131">
    <property type="entry name" value="HMPDK_arch"/>
    <property type="match status" value="1"/>
</dbReference>
<protein>
    <recommendedName>
        <fullName evidence="1">6-hydroxymethyl-7,8-dihydropterin pyrophosphokinase</fullName>
        <shortName evidence="1">HPPK</shortName>
        <ecNumber evidence="1">2.7.6.3</ecNumber>
    </recommendedName>
    <alternativeName>
        <fullName evidence="1">2-amino-4-hydroxy-6-hydroxymethyldihydropteridine pyrophosphokinase</fullName>
    </alternativeName>
    <alternativeName>
        <fullName evidence="1">6-hydroxymethyl-7,8-dihydropterin diphosphokinase</fullName>
        <shortName evidence="1">6-HMPDK</shortName>
    </alternativeName>
    <alternativeName>
        <fullName evidence="1">7,8-dihydro-6-hydroxymethylpterin diphosphokinase</fullName>
    </alternativeName>
    <alternativeName>
        <fullName evidence="1">7,8-dihydro-6-hydroxymethylpterin pyrophosphokinase</fullName>
        <shortName evidence="1">PPPK</shortName>
    </alternativeName>
</protein>
<comment type="function">
    <text evidence="1">Catalyzes the transfer of diphosphate from ATP to 6-hydroxymethyl-7,8-dihydropterin (6-HMD), leading to 6-hydroxymethyl-7,8-dihydropterin diphosphate (6-HMDP).</text>
</comment>
<dbReference type="AlphaFoldDB" id="A0A133UBA1"/>
<dbReference type="GO" id="GO:0016301">
    <property type="term" value="F:kinase activity"/>
    <property type="evidence" value="ECO:0007669"/>
    <property type="project" value="UniProtKB-KW"/>
</dbReference>
<comment type="caution">
    <text evidence="3">The sequence shown here is derived from an EMBL/GenBank/DDBJ whole genome shotgun (WGS) entry which is preliminary data.</text>
</comment>
<gene>
    <name evidence="1" type="primary">mptE</name>
    <name evidence="3" type="ORF">AKJ63_01395</name>
</gene>
<name>A0A133UBA1_9EURY</name>
<keyword evidence="1" id="KW-0808">Transferase</keyword>
<keyword evidence="1" id="KW-0547">Nucleotide-binding</keyword>
<comment type="catalytic activity">
    <reaction evidence="1">
        <text>6-hydroxymethyl-7,8-dihydropterin + ATP = (7,8-dihydropterin-6-yl)methyl diphosphate + AMP + H(+)</text>
        <dbReference type="Rhea" id="RHEA:11412"/>
        <dbReference type="ChEBI" id="CHEBI:15378"/>
        <dbReference type="ChEBI" id="CHEBI:30616"/>
        <dbReference type="ChEBI" id="CHEBI:44841"/>
        <dbReference type="ChEBI" id="CHEBI:72950"/>
        <dbReference type="ChEBI" id="CHEBI:456215"/>
        <dbReference type="EC" id="2.7.6.3"/>
    </reaction>
</comment>
<evidence type="ECO:0000313" key="3">
    <source>
        <dbReference type="EMBL" id="KXA91482.1"/>
    </source>
</evidence>
<comment type="cofactor">
    <cofactor evidence="1">
        <name>Mg(2+)</name>
        <dbReference type="ChEBI" id="CHEBI:18420"/>
    </cofactor>
</comment>
<accession>A0A133UBA1</accession>
<sequence length="245" mass="27704">MRYVMDWETWRPKYENIVERLNLDRKMDRRSAELLHDILGKTDFSELKRRVTGNKCVVFGAGPSLEEDLERMDRADWFDKVLVSADGATSAVMKYEVPALVVTDLDGKVVDQLEAWRRGAWMVVHAHGDNLEEIKKVVPRLEGRVLGTTQVDQPEQLPNFGGFTDGDRAAFMLHEFGASRIYLAGMDLGEEIGRYSGRTQRDRKPIKLEICGELLSWLAGELGADLVNVTAEGEEIPGVPRREIS</sequence>